<dbReference type="Proteomes" id="UP001596270">
    <property type="component" value="Unassembled WGS sequence"/>
</dbReference>
<feature type="domain" description="Response receiver" evidence="1">
    <location>
        <begin position="17"/>
        <end position="141"/>
    </location>
</feature>
<name>A0ABW1TVW9_9BURK</name>
<protein>
    <submittedName>
        <fullName evidence="2">Response regulator receiver domain</fullName>
    </submittedName>
</protein>
<organism evidence="2 3">
    <name type="scientific">Polaromonas aquatica</name>
    <dbReference type="NCBI Taxonomy" id="332657"/>
    <lineage>
        <taxon>Bacteria</taxon>
        <taxon>Pseudomonadati</taxon>
        <taxon>Pseudomonadota</taxon>
        <taxon>Betaproteobacteria</taxon>
        <taxon>Burkholderiales</taxon>
        <taxon>Comamonadaceae</taxon>
        <taxon>Polaromonas</taxon>
    </lineage>
</organism>
<evidence type="ECO:0000313" key="2">
    <source>
        <dbReference type="EMBL" id="MFC6281776.1"/>
    </source>
</evidence>
<gene>
    <name evidence="2" type="ORF">ACFQND_11085</name>
</gene>
<comment type="caution">
    <text evidence="2">The sequence shown here is derived from an EMBL/GenBank/DDBJ whole genome shotgun (WGS) entry which is preliminary data.</text>
</comment>
<dbReference type="InterPro" id="IPR043834">
    <property type="entry name" value="REC"/>
</dbReference>
<dbReference type="EMBL" id="JBHSRS010000018">
    <property type="protein sequence ID" value="MFC6281776.1"/>
    <property type="molecule type" value="Genomic_DNA"/>
</dbReference>
<dbReference type="RefSeq" id="WP_371438616.1">
    <property type="nucleotide sequence ID" value="NZ_JBHSRS010000018.1"/>
</dbReference>
<reference evidence="3" key="1">
    <citation type="journal article" date="2019" name="Int. J. Syst. Evol. Microbiol.">
        <title>The Global Catalogue of Microorganisms (GCM) 10K type strain sequencing project: providing services to taxonomists for standard genome sequencing and annotation.</title>
        <authorList>
            <consortium name="The Broad Institute Genomics Platform"/>
            <consortium name="The Broad Institute Genome Sequencing Center for Infectious Disease"/>
            <person name="Wu L."/>
            <person name="Ma J."/>
        </authorList>
    </citation>
    <scope>NUCLEOTIDE SEQUENCE [LARGE SCALE GENOMIC DNA]</scope>
    <source>
        <strain evidence="3">CCUG 39402</strain>
    </source>
</reference>
<evidence type="ECO:0000313" key="3">
    <source>
        <dbReference type="Proteomes" id="UP001596270"/>
    </source>
</evidence>
<dbReference type="Pfam" id="PF19192">
    <property type="entry name" value="Response_reg_2"/>
    <property type="match status" value="1"/>
</dbReference>
<keyword evidence="3" id="KW-1185">Reference proteome</keyword>
<proteinExistence type="predicted"/>
<sequence length="567" mass="62837">MPNVSLELIEEAFIAPIRFALLVDDQFPIYSKIVDKAPAASQDSDRAAKLFNFCRGKGWLCDVDNGASDKDQERISHLHQSDLLVVDFHLDPAKQEDPARALQILQQLAQSEHMNLVIIYTAAEPPSVVQEVAFSLGAGVTLDADKFKNGVQWLEDLDPDIERTISVQLNTAVLDNFLYGKKPNGDSNALRKAIQEAGAATGDLQNLVINVLCQLAMETRVTPDVVARRAKQQGARVSFGKKDESFWVTQGNVFVVVVNKQDEPAVLVERLRSALVAWNPPALQVMMVHARAALERAGRLPDEKVLESSRRQAGWILRILLGETAEIRRTHLQELYDRIFGRLVNTISTSISEFGSKVFEPMAGVTPLLQAATMAGDESLNEIVVFHALNEHLCSEPHVDDYISTGVVFRSLINGTWDYWVCSSPACDLVPGQATGWDGEMKPLLPITAARLNPIRQSVTVGTLLQDATHCRHLFLSEGGKPIALEIVDSKSRQMRLEMMLVEKEGRIENASFSARVLRVDGDGKPTTNNVDFEVVGMLRKDYANRILAESGQQRARIGVDYVNRPR</sequence>
<accession>A0ABW1TVW9</accession>
<evidence type="ECO:0000259" key="1">
    <source>
        <dbReference type="Pfam" id="PF19192"/>
    </source>
</evidence>